<organism evidence="1 2">
    <name type="scientific">Methylomonas denitrificans</name>
    <dbReference type="NCBI Taxonomy" id="1538553"/>
    <lineage>
        <taxon>Bacteria</taxon>
        <taxon>Pseudomonadati</taxon>
        <taxon>Pseudomonadota</taxon>
        <taxon>Gammaproteobacteria</taxon>
        <taxon>Methylococcales</taxon>
        <taxon>Methylococcaceae</taxon>
        <taxon>Methylomonas</taxon>
    </lineage>
</organism>
<accession>A0A140E4R8</accession>
<dbReference type="KEGG" id="mdn:JT25_002625"/>
<reference evidence="1 2" key="1">
    <citation type="journal article" date="2015" name="Environ. Microbiol.">
        <title>Methane oxidation coupled to nitrate reduction under hypoxia by the Gammaproteobacterium Methylomonas denitrificans, sp. nov. type strain FJG1.</title>
        <authorList>
            <person name="Kits K.D."/>
            <person name="Klotz M.G."/>
            <person name="Stein L.Y."/>
        </authorList>
    </citation>
    <scope>NUCLEOTIDE SEQUENCE [LARGE SCALE GENOMIC DNA]</scope>
    <source>
        <strain evidence="1 2">FJG1</strain>
    </source>
</reference>
<proteinExistence type="predicted"/>
<dbReference type="InterPro" id="IPR010260">
    <property type="entry name" value="AlpA"/>
</dbReference>
<evidence type="ECO:0000313" key="2">
    <source>
        <dbReference type="Proteomes" id="UP000030512"/>
    </source>
</evidence>
<dbReference type="Gene3D" id="1.10.238.160">
    <property type="match status" value="1"/>
</dbReference>
<sequence>MAYQPSPNRIAAQSPGFYRVWHITGDEKRGIDPLLPIGRSTFLARVASGEYPQPVKLGKRTTAWRKSDILALLESFDLAVEVEAA</sequence>
<dbReference type="RefSeq" id="WP_052142461.1">
    <property type="nucleotide sequence ID" value="NZ_CP014476.1"/>
</dbReference>
<dbReference type="Pfam" id="PF05930">
    <property type="entry name" value="Phage_AlpA"/>
    <property type="match status" value="1"/>
</dbReference>
<dbReference type="OrthoDB" id="5298532at2"/>
<dbReference type="EMBL" id="CP014476">
    <property type="protein sequence ID" value="AMK75392.1"/>
    <property type="molecule type" value="Genomic_DNA"/>
</dbReference>
<protein>
    <submittedName>
        <fullName evidence="1">Uncharacterized protein</fullName>
    </submittedName>
</protein>
<evidence type="ECO:0000313" key="1">
    <source>
        <dbReference type="EMBL" id="AMK75392.1"/>
    </source>
</evidence>
<keyword evidence="2" id="KW-1185">Reference proteome</keyword>
<name>A0A140E4R8_9GAMM</name>
<gene>
    <name evidence="1" type="ORF">JT25_002625</name>
</gene>
<dbReference type="STRING" id="1538553.JT25_002625"/>
<dbReference type="Proteomes" id="UP000030512">
    <property type="component" value="Chromosome"/>
</dbReference>
<dbReference type="AlphaFoldDB" id="A0A140E4R8"/>